<reference evidence="1" key="1">
    <citation type="submission" date="2021-05" db="EMBL/GenBank/DDBJ databases">
        <authorList>
            <person name="Alioto T."/>
            <person name="Alioto T."/>
            <person name="Gomez Garrido J."/>
        </authorList>
    </citation>
    <scope>NUCLEOTIDE SEQUENCE</scope>
</reference>
<sequence>MDIFLTIRPLGSLVTECSTACLVSSLAVLSIFVRDSVLPDFFLISLCSSASSNVSTSSLVDPPLVPRTRSVVGSCTTRACDSSAILISSCEMELKRLTRR</sequence>
<organism evidence="1">
    <name type="scientific">Cacopsylla melanoneura</name>
    <dbReference type="NCBI Taxonomy" id="428564"/>
    <lineage>
        <taxon>Eukaryota</taxon>
        <taxon>Metazoa</taxon>
        <taxon>Ecdysozoa</taxon>
        <taxon>Arthropoda</taxon>
        <taxon>Hexapoda</taxon>
        <taxon>Insecta</taxon>
        <taxon>Pterygota</taxon>
        <taxon>Neoptera</taxon>
        <taxon>Paraneoptera</taxon>
        <taxon>Hemiptera</taxon>
        <taxon>Sternorrhyncha</taxon>
        <taxon>Psylloidea</taxon>
        <taxon>Psyllidae</taxon>
        <taxon>Psyllinae</taxon>
        <taxon>Cacopsylla</taxon>
    </lineage>
</organism>
<accession>A0A8D8QXN6</accession>
<dbReference type="AlphaFoldDB" id="A0A8D8QXN6"/>
<proteinExistence type="predicted"/>
<evidence type="ECO:0000313" key="1">
    <source>
        <dbReference type="EMBL" id="CAG6639300.1"/>
    </source>
</evidence>
<name>A0A8D8QXN6_9HEMI</name>
<dbReference type="EMBL" id="HBUF01106520">
    <property type="protein sequence ID" value="CAG6639300.1"/>
    <property type="molecule type" value="Transcribed_RNA"/>
</dbReference>
<dbReference type="EMBL" id="HBUF01341552">
    <property type="protein sequence ID" value="CAG6704246.1"/>
    <property type="molecule type" value="Transcribed_RNA"/>
</dbReference>
<protein>
    <submittedName>
        <fullName evidence="1">Uncharacterized protein</fullName>
    </submittedName>
</protein>